<evidence type="ECO:0000313" key="1">
    <source>
        <dbReference type="EMBL" id="KKK72881.1"/>
    </source>
</evidence>
<accession>A0A0F9AL34</accession>
<organism evidence="1">
    <name type="scientific">marine sediment metagenome</name>
    <dbReference type="NCBI Taxonomy" id="412755"/>
    <lineage>
        <taxon>unclassified sequences</taxon>
        <taxon>metagenomes</taxon>
        <taxon>ecological metagenomes</taxon>
    </lineage>
</organism>
<comment type="caution">
    <text evidence="1">The sequence shown here is derived from an EMBL/GenBank/DDBJ whole genome shotgun (WGS) entry which is preliminary data.</text>
</comment>
<gene>
    <name evidence="1" type="ORF">LCGC14_2899430</name>
</gene>
<sequence length="247" mass="27204">MTTGIGSKEEKLLSPIIEARPALEVLDTESSIAKIFGPALSWVPDLDIFTGAGLLRSLIVRQAIDIYGNSIGEMVEEQLLGGNTVETGAHLHIPRRFDRNGTPSGPQMNSLVTQGQVTWSSLNADRGNHLSISMSPGRVPLNNINSGAYIDLPSLSPKDIQRLLPSRYKNTPQLFVPPVTEEQIDQVRRRLETWLGQEIISKDEYEDIISDKSPITKIIEKSIHADDIIPEDSKSSLINAFKGAIRN</sequence>
<reference evidence="1" key="1">
    <citation type="journal article" date="2015" name="Nature">
        <title>Complex archaea that bridge the gap between prokaryotes and eukaryotes.</title>
        <authorList>
            <person name="Spang A."/>
            <person name="Saw J.H."/>
            <person name="Jorgensen S.L."/>
            <person name="Zaremba-Niedzwiedzka K."/>
            <person name="Martijn J."/>
            <person name="Lind A.E."/>
            <person name="van Eijk R."/>
            <person name="Schleper C."/>
            <person name="Guy L."/>
            <person name="Ettema T.J."/>
        </authorList>
    </citation>
    <scope>NUCLEOTIDE SEQUENCE</scope>
</reference>
<dbReference type="EMBL" id="LAZR01057033">
    <property type="protein sequence ID" value="KKK72881.1"/>
    <property type="molecule type" value="Genomic_DNA"/>
</dbReference>
<feature type="non-terminal residue" evidence="1">
    <location>
        <position position="247"/>
    </location>
</feature>
<proteinExistence type="predicted"/>
<protein>
    <submittedName>
        <fullName evidence="1">Uncharacterized protein</fullName>
    </submittedName>
</protein>
<name>A0A0F9AL34_9ZZZZ</name>
<dbReference type="AlphaFoldDB" id="A0A0F9AL34"/>